<name>A0ABS8PBI2_9PSEU</name>
<feature type="compositionally biased region" description="Basic and acidic residues" evidence="1">
    <location>
        <begin position="58"/>
        <end position="70"/>
    </location>
</feature>
<dbReference type="RefSeq" id="WP_230736157.1">
    <property type="nucleotide sequence ID" value="NZ_JAJNDB010000003.1"/>
</dbReference>
<evidence type="ECO:0000259" key="2">
    <source>
        <dbReference type="SMART" id="SM00834"/>
    </source>
</evidence>
<reference evidence="3 4" key="1">
    <citation type="submission" date="2021-11" db="EMBL/GenBank/DDBJ databases">
        <title>Draft genome sequence of Actinomycetospora sp. SF1 isolated from the rhizosphere soil.</title>
        <authorList>
            <person name="Duangmal K."/>
            <person name="Chantavorakit T."/>
        </authorList>
    </citation>
    <scope>NUCLEOTIDE SEQUENCE [LARGE SCALE GENOMIC DNA]</scope>
    <source>
        <strain evidence="3 4">TBRC 5722</strain>
    </source>
</reference>
<dbReference type="NCBIfam" id="TIGR02605">
    <property type="entry name" value="CxxC_CxxC_SSSS"/>
    <property type="match status" value="1"/>
</dbReference>
<comment type="caution">
    <text evidence="3">The sequence shown here is derived from an EMBL/GenBank/DDBJ whole genome shotgun (WGS) entry which is preliminary data.</text>
</comment>
<proteinExistence type="predicted"/>
<evidence type="ECO:0000313" key="4">
    <source>
        <dbReference type="Proteomes" id="UP001199469"/>
    </source>
</evidence>
<evidence type="ECO:0000313" key="3">
    <source>
        <dbReference type="EMBL" id="MCD2195277.1"/>
    </source>
</evidence>
<feature type="domain" description="Putative regulatory protein FmdB zinc ribbon" evidence="2">
    <location>
        <begin position="1"/>
        <end position="41"/>
    </location>
</feature>
<organism evidence="3 4">
    <name type="scientific">Actinomycetospora endophytica</name>
    <dbReference type="NCBI Taxonomy" id="2291215"/>
    <lineage>
        <taxon>Bacteria</taxon>
        <taxon>Bacillati</taxon>
        <taxon>Actinomycetota</taxon>
        <taxon>Actinomycetes</taxon>
        <taxon>Pseudonocardiales</taxon>
        <taxon>Pseudonocardiaceae</taxon>
        <taxon>Actinomycetospora</taxon>
    </lineage>
</organism>
<protein>
    <submittedName>
        <fullName evidence="3">Zinc ribbon domain-containing protein</fullName>
    </submittedName>
</protein>
<gene>
    <name evidence="3" type="ORF">LQ327_18060</name>
</gene>
<sequence length="78" mass="8768">MVTYAYRCTACGSVDLTFPMGQAPTRTDCPRCGAGAERRWTSPGLTRLHRGLRDAFAREERSRDEPEVVSRPHGGRRM</sequence>
<dbReference type="InterPro" id="IPR013429">
    <property type="entry name" value="Regulatory_FmdB_Zinc_ribbon"/>
</dbReference>
<feature type="region of interest" description="Disordered" evidence="1">
    <location>
        <begin position="58"/>
        <end position="78"/>
    </location>
</feature>
<dbReference type="EMBL" id="JAJNDB010000003">
    <property type="protein sequence ID" value="MCD2195277.1"/>
    <property type="molecule type" value="Genomic_DNA"/>
</dbReference>
<evidence type="ECO:0000256" key="1">
    <source>
        <dbReference type="SAM" id="MobiDB-lite"/>
    </source>
</evidence>
<accession>A0ABS8PBI2</accession>
<dbReference type="Proteomes" id="UP001199469">
    <property type="component" value="Unassembled WGS sequence"/>
</dbReference>
<keyword evidence="4" id="KW-1185">Reference proteome</keyword>
<dbReference type="Pfam" id="PF09723">
    <property type="entry name" value="Zn_ribbon_8"/>
    <property type="match status" value="1"/>
</dbReference>
<dbReference type="SMART" id="SM00834">
    <property type="entry name" value="CxxC_CXXC_SSSS"/>
    <property type="match status" value="1"/>
</dbReference>